<dbReference type="PANTHER" id="PTHR47506">
    <property type="entry name" value="TRANSCRIPTIONAL REGULATORY PROTEIN"/>
    <property type="match status" value="1"/>
</dbReference>
<reference evidence="7 8" key="1">
    <citation type="submission" date="2017-10" db="EMBL/GenBank/DDBJ databases">
        <title>Sequencing the genomes of 1000 actinobacteria strains.</title>
        <authorList>
            <person name="Klenk H.-P."/>
        </authorList>
    </citation>
    <scope>NUCLEOTIDE SEQUENCE [LARGE SCALE GENOMIC DNA]</scope>
    <source>
        <strain evidence="7 8">DSM 18966</strain>
    </source>
</reference>
<keyword evidence="2 4" id="KW-0238">DNA-binding</keyword>
<feature type="domain" description="HTH tetR-type" evidence="6">
    <location>
        <begin position="6"/>
        <end position="66"/>
    </location>
</feature>
<dbReference type="EMBL" id="PDJG01000001">
    <property type="protein sequence ID" value="PFG33929.1"/>
    <property type="molecule type" value="Genomic_DNA"/>
</dbReference>
<feature type="DNA-binding region" description="H-T-H motif" evidence="4">
    <location>
        <begin position="29"/>
        <end position="48"/>
    </location>
</feature>
<organism evidence="7 8">
    <name type="scientific">Sanguibacter antarcticus</name>
    <dbReference type="NCBI Taxonomy" id="372484"/>
    <lineage>
        <taxon>Bacteria</taxon>
        <taxon>Bacillati</taxon>
        <taxon>Actinomycetota</taxon>
        <taxon>Actinomycetes</taxon>
        <taxon>Micrococcales</taxon>
        <taxon>Sanguibacteraceae</taxon>
        <taxon>Sanguibacter</taxon>
    </lineage>
</organism>
<evidence type="ECO:0000259" key="6">
    <source>
        <dbReference type="PROSITE" id="PS50977"/>
    </source>
</evidence>
<dbReference type="PROSITE" id="PS01081">
    <property type="entry name" value="HTH_TETR_1"/>
    <property type="match status" value="1"/>
</dbReference>
<protein>
    <submittedName>
        <fullName evidence="7">TetR family transcriptional regulator</fullName>
    </submittedName>
</protein>
<dbReference type="InterPro" id="IPR036271">
    <property type="entry name" value="Tet_transcr_reg_TetR-rel_C_sf"/>
</dbReference>
<keyword evidence="1" id="KW-0805">Transcription regulation</keyword>
<dbReference type="PROSITE" id="PS50977">
    <property type="entry name" value="HTH_TETR_2"/>
    <property type="match status" value="1"/>
</dbReference>
<keyword evidence="3" id="KW-0804">Transcription</keyword>
<dbReference type="SUPFAM" id="SSF48498">
    <property type="entry name" value="Tetracyclin repressor-like, C-terminal domain"/>
    <property type="match status" value="1"/>
</dbReference>
<sequence>MGRPRTFDRDAALDQAMCLFWARGFEQTSIADLTQELGISAPSLYAAFSDKRSLFEEAVERYEASPRSVTTAGTRGTSEREVLTAMFDAATQEYASGEHPRGCLVNSAPELAVNRAQNRATTAARLREVADDDAAGCDPETLADFAHVLLVGLSSYARDGADEEHLRRVTDLALRAVSRRPRQDHHQTTGAPTALPVPVTADVVRPPIA</sequence>
<comment type="caution">
    <text evidence="7">The sequence shown here is derived from an EMBL/GenBank/DDBJ whole genome shotgun (WGS) entry which is preliminary data.</text>
</comment>
<evidence type="ECO:0000256" key="2">
    <source>
        <dbReference type="ARBA" id="ARBA00023125"/>
    </source>
</evidence>
<evidence type="ECO:0000256" key="3">
    <source>
        <dbReference type="ARBA" id="ARBA00023163"/>
    </source>
</evidence>
<dbReference type="InterPro" id="IPR023772">
    <property type="entry name" value="DNA-bd_HTH_TetR-type_CS"/>
</dbReference>
<dbReference type="RefSeq" id="WP_211281794.1">
    <property type="nucleotide sequence ID" value="NZ_PDJG01000001.1"/>
</dbReference>
<dbReference type="AlphaFoldDB" id="A0A2A9E6U5"/>
<evidence type="ECO:0000256" key="4">
    <source>
        <dbReference type="PROSITE-ProRule" id="PRU00335"/>
    </source>
</evidence>
<dbReference type="Pfam" id="PF00440">
    <property type="entry name" value="TetR_N"/>
    <property type="match status" value="1"/>
</dbReference>
<keyword evidence="8" id="KW-1185">Reference proteome</keyword>
<evidence type="ECO:0000313" key="7">
    <source>
        <dbReference type="EMBL" id="PFG33929.1"/>
    </source>
</evidence>
<dbReference type="InterPro" id="IPR001647">
    <property type="entry name" value="HTH_TetR"/>
</dbReference>
<evidence type="ECO:0000256" key="5">
    <source>
        <dbReference type="SAM" id="MobiDB-lite"/>
    </source>
</evidence>
<proteinExistence type="predicted"/>
<evidence type="ECO:0000313" key="8">
    <source>
        <dbReference type="Proteomes" id="UP000225548"/>
    </source>
</evidence>
<gene>
    <name evidence="7" type="ORF">ATL42_1828</name>
</gene>
<dbReference type="GO" id="GO:0003677">
    <property type="term" value="F:DNA binding"/>
    <property type="evidence" value="ECO:0007669"/>
    <property type="project" value="UniProtKB-UniRule"/>
</dbReference>
<dbReference type="Gene3D" id="1.10.10.60">
    <property type="entry name" value="Homeodomain-like"/>
    <property type="match status" value="1"/>
</dbReference>
<name>A0A2A9E6U5_9MICO</name>
<accession>A0A2A9E6U5</accession>
<dbReference type="InterPro" id="IPR009057">
    <property type="entry name" value="Homeodomain-like_sf"/>
</dbReference>
<dbReference type="SUPFAM" id="SSF46689">
    <property type="entry name" value="Homeodomain-like"/>
    <property type="match status" value="1"/>
</dbReference>
<evidence type="ECO:0000256" key="1">
    <source>
        <dbReference type="ARBA" id="ARBA00023015"/>
    </source>
</evidence>
<feature type="region of interest" description="Disordered" evidence="5">
    <location>
        <begin position="178"/>
        <end position="209"/>
    </location>
</feature>
<dbReference type="Gene3D" id="1.10.357.10">
    <property type="entry name" value="Tetracycline Repressor, domain 2"/>
    <property type="match status" value="1"/>
</dbReference>
<dbReference type="PANTHER" id="PTHR47506:SF1">
    <property type="entry name" value="HTH-TYPE TRANSCRIPTIONAL REGULATOR YJDC"/>
    <property type="match status" value="1"/>
</dbReference>
<dbReference type="Proteomes" id="UP000225548">
    <property type="component" value="Unassembled WGS sequence"/>
</dbReference>